<reference evidence="5" key="2">
    <citation type="submission" date="2020-04" db="EMBL/GenBank/DDBJ databases">
        <authorList>
            <consortium name="NCBI Genome Project"/>
        </authorList>
    </citation>
    <scope>NUCLEOTIDE SEQUENCE</scope>
    <source>
        <strain evidence="5">CBS 304.34</strain>
    </source>
</reference>
<evidence type="ECO:0000313" key="5">
    <source>
        <dbReference type="RefSeq" id="XP_033582546.1"/>
    </source>
</evidence>
<feature type="coiled-coil region" evidence="1">
    <location>
        <begin position="39"/>
        <end position="66"/>
    </location>
</feature>
<keyword evidence="1" id="KW-0175">Coiled coil</keyword>
<accession>A0A6A6Z336</accession>
<feature type="compositionally biased region" description="Polar residues" evidence="2">
    <location>
        <begin position="15"/>
        <end position="33"/>
    </location>
</feature>
<keyword evidence="4" id="KW-1185">Reference proteome</keyword>
<name>A0A6A6Z336_9PEZI</name>
<dbReference type="OrthoDB" id="3261222at2759"/>
<protein>
    <submittedName>
        <fullName evidence="3 5">Uncharacterized protein</fullName>
    </submittedName>
</protein>
<evidence type="ECO:0000313" key="4">
    <source>
        <dbReference type="Proteomes" id="UP000504636"/>
    </source>
</evidence>
<evidence type="ECO:0000256" key="2">
    <source>
        <dbReference type="SAM" id="MobiDB-lite"/>
    </source>
</evidence>
<proteinExistence type="predicted"/>
<reference evidence="5" key="3">
    <citation type="submission" date="2025-04" db="UniProtKB">
        <authorList>
            <consortium name="RefSeq"/>
        </authorList>
    </citation>
    <scope>IDENTIFICATION</scope>
    <source>
        <strain evidence="5">CBS 304.34</strain>
    </source>
</reference>
<organism evidence="3">
    <name type="scientific">Mytilinidion resinicola</name>
    <dbReference type="NCBI Taxonomy" id="574789"/>
    <lineage>
        <taxon>Eukaryota</taxon>
        <taxon>Fungi</taxon>
        <taxon>Dikarya</taxon>
        <taxon>Ascomycota</taxon>
        <taxon>Pezizomycotina</taxon>
        <taxon>Dothideomycetes</taxon>
        <taxon>Pleosporomycetidae</taxon>
        <taxon>Mytilinidiales</taxon>
        <taxon>Mytilinidiaceae</taxon>
        <taxon>Mytilinidion</taxon>
    </lineage>
</organism>
<sequence>MTQRKTSSRSDTRTPEASQPATQATKGGNTGTSKMALMVENTYQIIKELEKKREEDRKKIAQIGEVVARLLEKLQQGHVEQKEIHQKTQASIEKREKEHAKRIETLSKEHANQINELTRTLTQEREALKTEVKAMVDMVDTRLSKIQTTPSGTPSYANVACTPPYSQPSNLQTVSTHTTSTTPTNTLYCTVDTSRVEEEDREKAQLRKIRQTIETELRTTEGKENWRCMAVQLSSSSVLCGKPS</sequence>
<dbReference type="GeneID" id="54453392"/>
<gene>
    <name evidence="3 5" type="ORF">BDZ99DRAFT_118734</name>
</gene>
<dbReference type="AlphaFoldDB" id="A0A6A6Z336"/>
<evidence type="ECO:0000256" key="1">
    <source>
        <dbReference type="SAM" id="Coils"/>
    </source>
</evidence>
<reference evidence="3 5" key="1">
    <citation type="journal article" date="2020" name="Stud. Mycol.">
        <title>101 Dothideomycetes genomes: a test case for predicting lifestyles and emergence of pathogens.</title>
        <authorList>
            <person name="Haridas S."/>
            <person name="Albert R."/>
            <person name="Binder M."/>
            <person name="Bloem J."/>
            <person name="Labutti K."/>
            <person name="Salamov A."/>
            <person name="Andreopoulos B."/>
            <person name="Baker S."/>
            <person name="Barry K."/>
            <person name="Bills G."/>
            <person name="Bluhm B."/>
            <person name="Cannon C."/>
            <person name="Castanera R."/>
            <person name="Culley D."/>
            <person name="Daum C."/>
            <person name="Ezra D."/>
            <person name="Gonzalez J."/>
            <person name="Henrissat B."/>
            <person name="Kuo A."/>
            <person name="Liang C."/>
            <person name="Lipzen A."/>
            <person name="Lutzoni F."/>
            <person name="Magnuson J."/>
            <person name="Mondo S."/>
            <person name="Nolan M."/>
            <person name="Ohm R."/>
            <person name="Pangilinan J."/>
            <person name="Park H.-J."/>
            <person name="Ramirez L."/>
            <person name="Alfaro M."/>
            <person name="Sun H."/>
            <person name="Tritt A."/>
            <person name="Yoshinaga Y."/>
            <person name="Zwiers L.-H."/>
            <person name="Turgeon B."/>
            <person name="Goodwin S."/>
            <person name="Spatafora J."/>
            <person name="Crous P."/>
            <person name="Grigoriev I."/>
        </authorList>
    </citation>
    <scope>NUCLEOTIDE SEQUENCE</scope>
    <source>
        <strain evidence="3 5">CBS 304.34</strain>
    </source>
</reference>
<dbReference type="Proteomes" id="UP000504636">
    <property type="component" value="Unplaced"/>
</dbReference>
<feature type="region of interest" description="Disordered" evidence="2">
    <location>
        <begin position="1"/>
        <end position="35"/>
    </location>
</feature>
<dbReference type="EMBL" id="MU003693">
    <property type="protein sequence ID" value="KAF2815582.1"/>
    <property type="molecule type" value="Genomic_DNA"/>
</dbReference>
<dbReference type="RefSeq" id="XP_033582546.1">
    <property type="nucleotide sequence ID" value="XM_033712499.1"/>
</dbReference>
<evidence type="ECO:0000313" key="3">
    <source>
        <dbReference type="EMBL" id="KAF2815582.1"/>
    </source>
</evidence>
<feature type="coiled-coil region" evidence="1">
    <location>
        <begin position="100"/>
        <end position="131"/>
    </location>
</feature>